<dbReference type="EMBL" id="JARBHB010000004">
    <property type="protein sequence ID" value="KAJ8886785.1"/>
    <property type="molecule type" value="Genomic_DNA"/>
</dbReference>
<gene>
    <name evidence="1" type="ORF">PR048_012997</name>
</gene>
<protein>
    <submittedName>
        <fullName evidence="1">Uncharacterized protein</fullName>
    </submittedName>
</protein>
<evidence type="ECO:0000313" key="1">
    <source>
        <dbReference type="EMBL" id="KAJ8886785.1"/>
    </source>
</evidence>
<accession>A0ABQ9HQY1</accession>
<sequence>MFQLRKLKFKTLVIDTKPQLSFRSVTISDICKSFKGIKTKVKGIDGLSVKLIAPILPALLPALTHVINASLKDNIFLAC</sequence>
<name>A0ABQ9HQY1_9NEOP</name>
<keyword evidence="2" id="KW-1185">Reference proteome</keyword>
<dbReference type="Proteomes" id="UP001159363">
    <property type="component" value="Chromosome X"/>
</dbReference>
<evidence type="ECO:0000313" key="2">
    <source>
        <dbReference type="Proteomes" id="UP001159363"/>
    </source>
</evidence>
<proteinExistence type="predicted"/>
<reference evidence="1 2" key="1">
    <citation type="submission" date="2023-02" db="EMBL/GenBank/DDBJ databases">
        <title>LHISI_Scaffold_Assembly.</title>
        <authorList>
            <person name="Stuart O.P."/>
            <person name="Cleave R."/>
            <person name="Magrath M.J.L."/>
            <person name="Mikheyev A.S."/>
        </authorList>
    </citation>
    <scope>NUCLEOTIDE SEQUENCE [LARGE SCALE GENOMIC DNA]</scope>
    <source>
        <strain evidence="1">Daus_M_001</strain>
        <tissue evidence="1">Leg muscle</tissue>
    </source>
</reference>
<organism evidence="1 2">
    <name type="scientific">Dryococelus australis</name>
    <dbReference type="NCBI Taxonomy" id="614101"/>
    <lineage>
        <taxon>Eukaryota</taxon>
        <taxon>Metazoa</taxon>
        <taxon>Ecdysozoa</taxon>
        <taxon>Arthropoda</taxon>
        <taxon>Hexapoda</taxon>
        <taxon>Insecta</taxon>
        <taxon>Pterygota</taxon>
        <taxon>Neoptera</taxon>
        <taxon>Polyneoptera</taxon>
        <taxon>Phasmatodea</taxon>
        <taxon>Verophasmatodea</taxon>
        <taxon>Anareolatae</taxon>
        <taxon>Phasmatidae</taxon>
        <taxon>Eurycanthinae</taxon>
        <taxon>Dryococelus</taxon>
    </lineage>
</organism>
<comment type="caution">
    <text evidence="1">The sequence shown here is derived from an EMBL/GenBank/DDBJ whole genome shotgun (WGS) entry which is preliminary data.</text>
</comment>